<dbReference type="Proteomes" id="UP001642360">
    <property type="component" value="Unassembled WGS sequence"/>
</dbReference>
<evidence type="ECO:0000313" key="2">
    <source>
        <dbReference type="EMBL" id="CAK9142385.1"/>
    </source>
</evidence>
<reference evidence="2 3" key="1">
    <citation type="submission" date="2024-02" db="EMBL/GenBank/DDBJ databases">
        <authorList>
            <person name="Vignale AGUSTIN F."/>
            <person name="Sosa J E."/>
            <person name="Modenutti C."/>
        </authorList>
    </citation>
    <scope>NUCLEOTIDE SEQUENCE [LARGE SCALE GENOMIC DNA]</scope>
</reference>
<feature type="compositionally biased region" description="Basic residues" evidence="1">
    <location>
        <begin position="939"/>
        <end position="951"/>
    </location>
</feature>
<comment type="caution">
    <text evidence="2">The sequence shown here is derived from an EMBL/GenBank/DDBJ whole genome shotgun (WGS) entry which is preliminary data.</text>
</comment>
<evidence type="ECO:0000256" key="1">
    <source>
        <dbReference type="SAM" id="MobiDB-lite"/>
    </source>
</evidence>
<dbReference type="Pfam" id="PF05904">
    <property type="entry name" value="DUF863"/>
    <property type="match status" value="1"/>
</dbReference>
<sequence length="1069" mass="118311">MGTEVHSKSYLPGYYSMRDLNEDANSSSWPLYYGDKTLTNGQYYHGFMPRTVTDAHPGHDRDAVKQKMLEHEAIFKNQVFELHRLYRIQRDMMEEVKKKEHHTHRISNETSSGSSLIASQMPFEDAWKWHIPSFPLANSGYAKPYMLGANIFNSPLGCTKGNSTQSGRGLSQNGCTSKDCEVMESRPSKVRKKLFDLQLPADEYIDTEEGEQIQENKISDISSHPLDKNHEAACRNNVKLFLGGGGRTNYQVDASTSVSYLGSSIGLADLNEPIQAEVVTGQTSVDFCVRSACHGQIRGPDLSGNCKSEFLGLPKELMRNSDHGSNNGTLNNPSVKNKSNGSGWSSNIYESGKNKSSLTSIPQGLQQEKLPMATHPMQVVLDKAHQLPGVFPNDHSREDLWRDRTGHGLDIFDRNHTVASHTPNPYPFLNSADVVNSQPHSASIWGKPISSLTQKLASVHTHPSLNSSSTLSRSFQSSSHDICGEKWHVNGSYRSNQGLRSDLQARNGFYHGSLSGYKELSVCSPSVRIDYQNCNRDDNLTSGRTLDHGSEKFFNGSHLVDIKSARDMKLNVALSKSPSNEAVSQQDLEMVDEKQQCGDHLAALPWLRAKATCKDVTNSRRDLRAENLGFSCRSEAVRDLNRIFPEDVVSVISDHGIEAKKETSDSLSNRKILGFPIFQYPCASKNESLSLVSTSASLRCPSEGGPVNNQEKNRLIDINLACDPSLPESGKQFAAGAVVVEKAMDTTNTCFRSHIDLNSCMNGDEIFVAPSVARSNAIEKITVEIDLEAPAVPETEEDILPVEEQKQHQAPLQSSEYKAGQPQEELVRIAAEAIVSISSLGQHDHKEDITCYPSEASLAESLLWFVEVVSCADDLELKSGKKMTGSDGGDVEDSSSDEIDYFEAMTLQLTETKEEDYMPKPFVPEIQKVEETGATSLRNRQRKGQTRRGRQRRDFQRDILPGLVSLSRHEVTEDIQIFGGLMRATGHYWNSGLTRRNGTRNGAARGRRRSLVDTAPSVVTSPVCTPLMQHLNNIGAGLEDRSLTGWGKTTRRPRRQRCPAGNPPSVPLT</sequence>
<dbReference type="PANTHER" id="PTHR33167">
    <property type="entry name" value="TRANSCRIPTION FACTOR, PUTATIVE (DUF863)-RELATED"/>
    <property type="match status" value="1"/>
</dbReference>
<evidence type="ECO:0000313" key="3">
    <source>
        <dbReference type="Proteomes" id="UP001642360"/>
    </source>
</evidence>
<accession>A0ABC8RBN1</accession>
<organism evidence="2 3">
    <name type="scientific">Ilex paraguariensis</name>
    <name type="common">yerba mate</name>
    <dbReference type="NCBI Taxonomy" id="185542"/>
    <lineage>
        <taxon>Eukaryota</taxon>
        <taxon>Viridiplantae</taxon>
        <taxon>Streptophyta</taxon>
        <taxon>Embryophyta</taxon>
        <taxon>Tracheophyta</taxon>
        <taxon>Spermatophyta</taxon>
        <taxon>Magnoliopsida</taxon>
        <taxon>eudicotyledons</taxon>
        <taxon>Gunneridae</taxon>
        <taxon>Pentapetalae</taxon>
        <taxon>asterids</taxon>
        <taxon>campanulids</taxon>
        <taxon>Aquifoliales</taxon>
        <taxon>Aquifoliaceae</taxon>
        <taxon>Ilex</taxon>
    </lineage>
</organism>
<feature type="region of interest" description="Disordered" evidence="1">
    <location>
        <begin position="929"/>
        <end position="954"/>
    </location>
</feature>
<dbReference type="PANTHER" id="PTHR33167:SF4">
    <property type="entry name" value="TRANSCRIPTION FACTOR, PUTATIVE (DUF863)-RELATED"/>
    <property type="match status" value="1"/>
</dbReference>
<feature type="region of interest" description="Disordered" evidence="1">
    <location>
        <begin position="1039"/>
        <end position="1069"/>
    </location>
</feature>
<proteinExistence type="predicted"/>
<keyword evidence="3" id="KW-1185">Reference proteome</keyword>
<protein>
    <submittedName>
        <fullName evidence="2">Uncharacterized protein</fullName>
    </submittedName>
</protein>
<dbReference type="InterPro" id="IPR008581">
    <property type="entry name" value="DUF863_pln"/>
</dbReference>
<dbReference type="AlphaFoldDB" id="A0ABC8RBN1"/>
<feature type="compositionally biased region" description="Polar residues" evidence="1">
    <location>
        <begin position="323"/>
        <end position="333"/>
    </location>
</feature>
<dbReference type="EMBL" id="CAUOFW020001225">
    <property type="protein sequence ID" value="CAK9142385.1"/>
    <property type="molecule type" value="Genomic_DNA"/>
</dbReference>
<feature type="compositionally biased region" description="Low complexity" evidence="1">
    <location>
        <begin position="334"/>
        <end position="347"/>
    </location>
</feature>
<feature type="region of interest" description="Disordered" evidence="1">
    <location>
        <begin position="317"/>
        <end position="359"/>
    </location>
</feature>
<name>A0ABC8RBN1_9AQUA</name>
<gene>
    <name evidence="2" type="ORF">ILEXP_LOCUS10072</name>
</gene>